<dbReference type="EMBL" id="SDOX01000122">
    <property type="protein sequence ID" value="TFJ81772.1"/>
    <property type="molecule type" value="Genomic_DNA"/>
</dbReference>
<evidence type="ECO:0000313" key="3">
    <source>
        <dbReference type="Proteomes" id="UP000355283"/>
    </source>
</evidence>
<keyword evidence="3" id="KW-1185">Reference proteome</keyword>
<sequence length="107" mass="11016">MRREGIKVEVTEGDMEVAFHEEVAAEAGREEEGAVEGVGMGEEAAAVAATGTIEEGGGGMEGGVIGTEGEEGEEGVEGDTVDTMITGGAEEKGGIDRIETVMRDRQE</sequence>
<reference evidence="2 3" key="1">
    <citation type="submission" date="2019-01" db="EMBL/GenBank/DDBJ databases">
        <title>Nuclear Genome Assembly of the Microalgal Biofuel strain Nannochloropsis salina CCMP1776.</title>
        <authorList>
            <person name="Hovde B."/>
        </authorList>
    </citation>
    <scope>NUCLEOTIDE SEQUENCE [LARGE SCALE GENOMIC DNA]</scope>
    <source>
        <strain evidence="2 3">CCMP1776</strain>
    </source>
</reference>
<evidence type="ECO:0000313" key="2">
    <source>
        <dbReference type="EMBL" id="TFJ81772.1"/>
    </source>
</evidence>
<evidence type="ECO:0000256" key="1">
    <source>
        <dbReference type="SAM" id="MobiDB-lite"/>
    </source>
</evidence>
<accession>A0A4D9CRE1</accession>
<protein>
    <submittedName>
        <fullName evidence="2">Uncharacterized protein</fullName>
    </submittedName>
</protein>
<feature type="region of interest" description="Disordered" evidence="1">
    <location>
        <begin position="52"/>
        <end position="87"/>
    </location>
</feature>
<feature type="compositionally biased region" description="Acidic residues" evidence="1">
    <location>
        <begin position="68"/>
        <end position="80"/>
    </location>
</feature>
<dbReference type="Proteomes" id="UP000355283">
    <property type="component" value="Unassembled WGS sequence"/>
</dbReference>
<proteinExistence type="predicted"/>
<gene>
    <name evidence="2" type="ORF">NSK_007020</name>
</gene>
<comment type="caution">
    <text evidence="2">The sequence shown here is derived from an EMBL/GenBank/DDBJ whole genome shotgun (WGS) entry which is preliminary data.</text>
</comment>
<name>A0A4D9CRE1_9STRA</name>
<dbReference type="AlphaFoldDB" id="A0A4D9CRE1"/>
<feature type="compositionally biased region" description="Gly residues" evidence="1">
    <location>
        <begin position="54"/>
        <end position="66"/>
    </location>
</feature>
<organism evidence="2 3">
    <name type="scientific">Nannochloropsis salina CCMP1776</name>
    <dbReference type="NCBI Taxonomy" id="1027361"/>
    <lineage>
        <taxon>Eukaryota</taxon>
        <taxon>Sar</taxon>
        <taxon>Stramenopiles</taxon>
        <taxon>Ochrophyta</taxon>
        <taxon>Eustigmatophyceae</taxon>
        <taxon>Eustigmatales</taxon>
        <taxon>Monodopsidaceae</taxon>
        <taxon>Microchloropsis</taxon>
        <taxon>Microchloropsis salina</taxon>
    </lineage>
</organism>